<gene>
    <name evidence="1" type="ORF">K488DRAFT_88540</name>
</gene>
<proteinExistence type="predicted"/>
<evidence type="ECO:0000313" key="1">
    <source>
        <dbReference type="EMBL" id="KAI0029648.1"/>
    </source>
</evidence>
<keyword evidence="2" id="KW-1185">Reference proteome</keyword>
<sequence length="205" mass="23287">MAGAYANATPDKATRIQSHFEQWSDHELSLVVEKRDTIRASLKPDPDVDSETWVMRDATRKMDAPANVLGRKPGSMGWSPAEIRIVNIPESEYALRLWAQEGVAKRGMWVLDFVRTADEKPVNLPPGFKLWMAPWTSNLLRYARLDSSEILMGLAREEIRDGAEKWFVNEGMKCKLQRGSLDKGIVFHIPSRKSPDEGEYLDLSE</sequence>
<name>A0ACB8QD70_9AGAM</name>
<evidence type="ECO:0000313" key="2">
    <source>
        <dbReference type="Proteomes" id="UP000814128"/>
    </source>
</evidence>
<reference evidence="1" key="2">
    <citation type="journal article" date="2022" name="New Phytol.">
        <title>Evolutionary transition to the ectomycorrhizal habit in the genomes of a hyperdiverse lineage of mushroom-forming fungi.</title>
        <authorList>
            <person name="Looney B."/>
            <person name="Miyauchi S."/>
            <person name="Morin E."/>
            <person name="Drula E."/>
            <person name="Courty P.E."/>
            <person name="Kohler A."/>
            <person name="Kuo A."/>
            <person name="LaButti K."/>
            <person name="Pangilinan J."/>
            <person name="Lipzen A."/>
            <person name="Riley R."/>
            <person name="Andreopoulos W."/>
            <person name="He G."/>
            <person name="Johnson J."/>
            <person name="Nolan M."/>
            <person name="Tritt A."/>
            <person name="Barry K.W."/>
            <person name="Grigoriev I.V."/>
            <person name="Nagy L.G."/>
            <person name="Hibbett D."/>
            <person name="Henrissat B."/>
            <person name="Matheny P.B."/>
            <person name="Labbe J."/>
            <person name="Martin F.M."/>
        </authorList>
    </citation>
    <scope>NUCLEOTIDE SEQUENCE</scope>
    <source>
        <strain evidence="1">EC-137</strain>
    </source>
</reference>
<dbReference type="EMBL" id="MU273664">
    <property type="protein sequence ID" value="KAI0029648.1"/>
    <property type="molecule type" value="Genomic_DNA"/>
</dbReference>
<reference evidence="1" key="1">
    <citation type="submission" date="2021-02" db="EMBL/GenBank/DDBJ databases">
        <authorList>
            <consortium name="DOE Joint Genome Institute"/>
            <person name="Ahrendt S."/>
            <person name="Looney B.P."/>
            <person name="Miyauchi S."/>
            <person name="Morin E."/>
            <person name="Drula E."/>
            <person name="Courty P.E."/>
            <person name="Chicoki N."/>
            <person name="Fauchery L."/>
            <person name="Kohler A."/>
            <person name="Kuo A."/>
            <person name="Labutti K."/>
            <person name="Pangilinan J."/>
            <person name="Lipzen A."/>
            <person name="Riley R."/>
            <person name="Andreopoulos W."/>
            <person name="He G."/>
            <person name="Johnson J."/>
            <person name="Barry K.W."/>
            <person name="Grigoriev I.V."/>
            <person name="Nagy L."/>
            <person name="Hibbett D."/>
            <person name="Henrissat B."/>
            <person name="Matheny P.B."/>
            <person name="Labbe J."/>
            <person name="Martin F."/>
        </authorList>
    </citation>
    <scope>NUCLEOTIDE SEQUENCE</scope>
    <source>
        <strain evidence="1">EC-137</strain>
    </source>
</reference>
<comment type="caution">
    <text evidence="1">The sequence shown here is derived from an EMBL/GenBank/DDBJ whole genome shotgun (WGS) entry which is preliminary data.</text>
</comment>
<protein>
    <submittedName>
        <fullName evidence="1">Uncharacterized protein</fullName>
    </submittedName>
</protein>
<accession>A0ACB8QD70</accession>
<dbReference type="Proteomes" id="UP000814128">
    <property type="component" value="Unassembled WGS sequence"/>
</dbReference>
<organism evidence="1 2">
    <name type="scientific">Vararia minispora EC-137</name>
    <dbReference type="NCBI Taxonomy" id="1314806"/>
    <lineage>
        <taxon>Eukaryota</taxon>
        <taxon>Fungi</taxon>
        <taxon>Dikarya</taxon>
        <taxon>Basidiomycota</taxon>
        <taxon>Agaricomycotina</taxon>
        <taxon>Agaricomycetes</taxon>
        <taxon>Russulales</taxon>
        <taxon>Lachnocladiaceae</taxon>
        <taxon>Vararia</taxon>
    </lineage>
</organism>